<feature type="region of interest" description="Disordered" evidence="1">
    <location>
        <begin position="89"/>
        <end position="115"/>
    </location>
</feature>
<organism evidence="2">
    <name type="scientific">marine sediment metagenome</name>
    <dbReference type="NCBI Taxonomy" id="412755"/>
    <lineage>
        <taxon>unclassified sequences</taxon>
        <taxon>metagenomes</taxon>
        <taxon>ecological metagenomes</taxon>
    </lineage>
</organism>
<sequence length="115" mass="12837">WSPSCHRRAGGLLLQYVSPNRRVWNWTGHPISLAQHLTLGITEESMQVSVDQLFSQIGRLQVEKTALEQANAVLGQEVLKLRERLSNYEGQGKAAKPENVTEFPKPVGPPPNEPK</sequence>
<evidence type="ECO:0000313" key="2">
    <source>
        <dbReference type="EMBL" id="KKK48346.1"/>
    </source>
</evidence>
<name>A0A0F8YJQ9_9ZZZZ</name>
<feature type="non-terminal residue" evidence="2">
    <location>
        <position position="1"/>
    </location>
</feature>
<proteinExistence type="predicted"/>
<gene>
    <name evidence="2" type="ORF">LCGC14_3146030</name>
</gene>
<accession>A0A0F8YJQ9</accession>
<dbReference type="AlphaFoldDB" id="A0A0F8YJQ9"/>
<feature type="compositionally biased region" description="Pro residues" evidence="1">
    <location>
        <begin position="106"/>
        <end position="115"/>
    </location>
</feature>
<reference evidence="2" key="1">
    <citation type="journal article" date="2015" name="Nature">
        <title>Complex archaea that bridge the gap between prokaryotes and eukaryotes.</title>
        <authorList>
            <person name="Spang A."/>
            <person name="Saw J.H."/>
            <person name="Jorgensen S.L."/>
            <person name="Zaremba-Niedzwiedzka K."/>
            <person name="Martijn J."/>
            <person name="Lind A.E."/>
            <person name="van Eijk R."/>
            <person name="Schleper C."/>
            <person name="Guy L."/>
            <person name="Ettema T.J."/>
        </authorList>
    </citation>
    <scope>NUCLEOTIDE SEQUENCE</scope>
</reference>
<protein>
    <submittedName>
        <fullName evidence="2">Uncharacterized protein</fullName>
    </submittedName>
</protein>
<comment type="caution">
    <text evidence="2">The sequence shown here is derived from an EMBL/GenBank/DDBJ whole genome shotgun (WGS) entry which is preliminary data.</text>
</comment>
<evidence type="ECO:0000256" key="1">
    <source>
        <dbReference type="SAM" id="MobiDB-lite"/>
    </source>
</evidence>
<dbReference type="EMBL" id="LAZR01069110">
    <property type="protein sequence ID" value="KKK48346.1"/>
    <property type="molecule type" value="Genomic_DNA"/>
</dbReference>